<keyword evidence="2" id="KW-1185">Reference proteome</keyword>
<reference evidence="1 2" key="1">
    <citation type="submission" date="2015-06" db="EMBL/GenBank/DDBJ databases">
        <title>The Genome Sequence of None.</title>
        <authorList>
            <consortium name="The Broad Institute Genomics Platform"/>
            <consortium name="The Broad Institute Genome Sequencing Center for Infectious Disease"/>
            <person name="Earl A.M."/>
            <person name="Onderdonk A.B."/>
            <person name="Kirby J."/>
            <person name="Ferraro M.J."/>
            <person name="Huang S."/>
            <person name="Spencer M."/>
            <person name="Fodor A."/>
            <person name="Hooper D."/>
            <person name="Dekker J."/>
            <person name="O'Brien T."/>
            <person name="Quan V."/>
            <person name="Gombosev A."/>
            <person name="Delaney M."/>
            <person name="DuBois A."/>
            <person name="Ernst C."/>
            <person name="Kim D.S."/>
            <person name="Rossman W."/>
            <person name="Gohs F."/>
            <person name="Petruso H."/>
            <person name="Nozar T."/>
            <person name="Mougeot F."/>
            <person name="Manson-McGuire A."/>
            <person name="Young S."/>
            <person name="Abouelleil A."/>
            <person name="Cao P."/>
            <person name="Chapman S.B."/>
            <person name="Griggs A."/>
            <person name="Priest M."/>
            <person name="Shea T."/>
            <person name="Wortman I."/>
            <person name="Wortman J.R."/>
            <person name="Nusbaum C."/>
            <person name="Birren B."/>
        </authorList>
    </citation>
    <scope>NUCLEOTIDE SEQUENCE [LARGE SCALE GENOMIC DNA]</scope>
    <source>
        <strain evidence="1 2">MGH87</strain>
    </source>
</reference>
<protein>
    <submittedName>
        <fullName evidence="1">Uncharacterized protein</fullName>
    </submittedName>
</protein>
<proteinExistence type="predicted"/>
<dbReference type="RefSeq" id="WP_032749282.1">
    <property type="nucleotide sequence ID" value="NZ_CP113904.1"/>
</dbReference>
<name>A0ABR5GI77_9ENTR</name>
<dbReference type="EMBL" id="LEUS01000007">
    <property type="protein sequence ID" value="KLY41052.1"/>
    <property type="molecule type" value="Genomic_DNA"/>
</dbReference>
<sequence length="145" mass="16650">MTERNLNISELIRANIAKAKEIISARDKAVSLLFNAFDEINEALGRNLEFTASNVIDNDGDEITRVSVSNKNSRYSENLLWYYFNSEKIFPAMFSYQNIITARCESIEDVVEFIKRLVTDENFMIKVVTISSMNNSEDDSQDIPF</sequence>
<evidence type="ECO:0000313" key="1">
    <source>
        <dbReference type="EMBL" id="KLY41052.1"/>
    </source>
</evidence>
<accession>A0ABR5GI77</accession>
<organism evidence="1 2">
    <name type="scientific">Klebsiella michiganensis</name>
    <dbReference type="NCBI Taxonomy" id="1134687"/>
    <lineage>
        <taxon>Bacteria</taxon>
        <taxon>Pseudomonadati</taxon>
        <taxon>Pseudomonadota</taxon>
        <taxon>Gammaproteobacteria</taxon>
        <taxon>Enterobacterales</taxon>
        <taxon>Enterobacteriaceae</taxon>
        <taxon>Klebsiella/Raoultella group</taxon>
        <taxon>Klebsiella</taxon>
    </lineage>
</organism>
<evidence type="ECO:0000313" key="2">
    <source>
        <dbReference type="Proteomes" id="UP000036305"/>
    </source>
</evidence>
<gene>
    <name evidence="1" type="ORF">SK91_01555</name>
</gene>
<dbReference type="Proteomes" id="UP000036305">
    <property type="component" value="Unassembled WGS sequence"/>
</dbReference>
<comment type="caution">
    <text evidence="1">The sequence shown here is derived from an EMBL/GenBank/DDBJ whole genome shotgun (WGS) entry which is preliminary data.</text>
</comment>